<dbReference type="Gene3D" id="3.40.50.1000">
    <property type="entry name" value="HAD superfamily/HAD-like"/>
    <property type="match status" value="1"/>
</dbReference>
<organism evidence="1 2">
    <name type="scientific">Nitrincola iocasae</name>
    <dbReference type="NCBI Taxonomy" id="2614693"/>
    <lineage>
        <taxon>Bacteria</taxon>
        <taxon>Pseudomonadati</taxon>
        <taxon>Pseudomonadota</taxon>
        <taxon>Gammaproteobacteria</taxon>
        <taxon>Oceanospirillales</taxon>
        <taxon>Oceanospirillaceae</taxon>
        <taxon>Nitrincola</taxon>
    </lineage>
</organism>
<dbReference type="GO" id="GO:0008967">
    <property type="term" value="F:phosphoglycolate phosphatase activity"/>
    <property type="evidence" value="ECO:0007669"/>
    <property type="project" value="TreeGrafter"/>
</dbReference>
<dbReference type="InterPro" id="IPR006549">
    <property type="entry name" value="HAD-SF_hydro_IIIA"/>
</dbReference>
<dbReference type="PANTHER" id="PTHR43434">
    <property type="entry name" value="PHOSPHOGLYCOLATE PHOSPHATASE"/>
    <property type="match status" value="1"/>
</dbReference>
<proteinExistence type="predicted"/>
<dbReference type="NCBIfam" id="TIGR01662">
    <property type="entry name" value="HAD-SF-IIIA"/>
    <property type="match status" value="1"/>
</dbReference>
<dbReference type="SFLD" id="SFLDG01129">
    <property type="entry name" value="C1.5:_HAD__Beta-PGM__Phosphata"/>
    <property type="match status" value="1"/>
</dbReference>
<dbReference type="NCBIfam" id="TIGR01549">
    <property type="entry name" value="HAD-SF-IA-v1"/>
    <property type="match status" value="1"/>
</dbReference>
<dbReference type="InterPro" id="IPR041492">
    <property type="entry name" value="HAD_2"/>
</dbReference>
<accession>A0A5J6LD16</accession>
<dbReference type="KEGG" id="nik:F5I99_08660"/>
<reference evidence="1 2" key="1">
    <citation type="submission" date="2019-09" db="EMBL/GenBank/DDBJ databases">
        <title>Nitrincola iocasae sp. nov., a bacterium isolated from the sediment collected at a cold seep field in South China Sea.</title>
        <authorList>
            <person name="Zhang H."/>
            <person name="Wang H."/>
            <person name="Li C."/>
        </authorList>
    </citation>
    <scope>NUCLEOTIDE SEQUENCE [LARGE SCALE GENOMIC DNA]</scope>
    <source>
        <strain evidence="1 2">KXZD1103</strain>
    </source>
</reference>
<dbReference type="EMBL" id="CP044222">
    <property type="protein sequence ID" value="QEW06574.1"/>
    <property type="molecule type" value="Genomic_DNA"/>
</dbReference>
<dbReference type="NCBIfam" id="TIGR01509">
    <property type="entry name" value="HAD-SF-IA-v3"/>
    <property type="match status" value="1"/>
</dbReference>
<dbReference type="SFLD" id="SFLDS00003">
    <property type="entry name" value="Haloacid_Dehalogenase"/>
    <property type="match status" value="1"/>
</dbReference>
<dbReference type="AlphaFoldDB" id="A0A5J6LD16"/>
<dbReference type="SFLD" id="SFLDG01135">
    <property type="entry name" value="C1.5.6:_HAD__Beta-PGM__Phospha"/>
    <property type="match status" value="1"/>
</dbReference>
<protein>
    <submittedName>
        <fullName evidence="1">HAD-IIIA family hydrolase</fullName>
    </submittedName>
</protein>
<dbReference type="InterPro" id="IPR023198">
    <property type="entry name" value="PGP-like_dom2"/>
</dbReference>
<dbReference type="SUPFAM" id="SSF56784">
    <property type="entry name" value="HAD-like"/>
    <property type="match status" value="1"/>
</dbReference>
<dbReference type="PANTHER" id="PTHR43434:SF24">
    <property type="entry name" value="HYDROLASE-RELATED"/>
    <property type="match status" value="1"/>
</dbReference>
<dbReference type="GO" id="GO:0005829">
    <property type="term" value="C:cytosol"/>
    <property type="evidence" value="ECO:0007669"/>
    <property type="project" value="TreeGrafter"/>
</dbReference>
<keyword evidence="2" id="KW-1185">Reference proteome</keyword>
<evidence type="ECO:0000313" key="1">
    <source>
        <dbReference type="EMBL" id="QEW06574.1"/>
    </source>
</evidence>
<gene>
    <name evidence="1" type="ORF">F5I99_08660</name>
</gene>
<dbReference type="Pfam" id="PF13419">
    <property type="entry name" value="HAD_2"/>
    <property type="match status" value="1"/>
</dbReference>
<dbReference type="RefSeq" id="WP_151055073.1">
    <property type="nucleotide sequence ID" value="NZ_CP044222.1"/>
</dbReference>
<dbReference type="GO" id="GO:0006281">
    <property type="term" value="P:DNA repair"/>
    <property type="evidence" value="ECO:0007669"/>
    <property type="project" value="TreeGrafter"/>
</dbReference>
<name>A0A5J6LD16_9GAMM</name>
<dbReference type="InterPro" id="IPR023214">
    <property type="entry name" value="HAD_sf"/>
</dbReference>
<dbReference type="Proteomes" id="UP000325606">
    <property type="component" value="Chromosome"/>
</dbReference>
<keyword evidence="1" id="KW-0378">Hydrolase</keyword>
<dbReference type="InterPro" id="IPR050155">
    <property type="entry name" value="HAD-like_hydrolase_sf"/>
</dbReference>
<evidence type="ECO:0000313" key="2">
    <source>
        <dbReference type="Proteomes" id="UP000325606"/>
    </source>
</evidence>
<sequence>MYDLLIFDWDGTIIDSEASIIGSMQSAALDLSIGVPDHAAVRNIIGLGLPEAIRMLFPDQDDAFVLAMRDRYVHHFLSADPTRSNLFPGVRDTLENLHGQGFRLAVATGKSRRGLDRVLSDTGLAPLFEITKCADETASKPDPYMLEEILLVTDIDPRRALMIGDTEYDLEMGQRAGVDTVAVSYGAHHIDRLSRWNPVLEVHQFTELGSWLLRHKAS</sequence>
<dbReference type="InterPro" id="IPR006439">
    <property type="entry name" value="HAD-SF_hydro_IA"/>
</dbReference>
<dbReference type="InterPro" id="IPR036412">
    <property type="entry name" value="HAD-like_sf"/>
</dbReference>
<dbReference type="Gene3D" id="1.10.150.240">
    <property type="entry name" value="Putative phosphatase, domain 2"/>
    <property type="match status" value="1"/>
</dbReference>